<comment type="caution">
    <text evidence="8">The sequence shown here is derived from an EMBL/GenBank/DDBJ whole genome shotgun (WGS) entry which is preliminary data.</text>
</comment>
<keyword evidence="6 7" id="KW-0472">Membrane</keyword>
<evidence type="ECO:0000256" key="1">
    <source>
        <dbReference type="ARBA" id="ARBA00004477"/>
    </source>
</evidence>
<dbReference type="GO" id="GO:0005739">
    <property type="term" value="C:mitochondrion"/>
    <property type="evidence" value="ECO:0007669"/>
    <property type="project" value="GOC"/>
</dbReference>
<evidence type="ECO:0000313" key="8">
    <source>
        <dbReference type="EMBL" id="KAK3760072.1"/>
    </source>
</evidence>
<evidence type="ECO:0000256" key="4">
    <source>
        <dbReference type="ARBA" id="ARBA00022824"/>
    </source>
</evidence>
<dbReference type="AlphaFoldDB" id="A0AAE0YZQ6"/>
<dbReference type="InterPro" id="IPR029008">
    <property type="entry name" value="EMC6-like"/>
</dbReference>
<evidence type="ECO:0000256" key="2">
    <source>
        <dbReference type="ARBA" id="ARBA00009436"/>
    </source>
</evidence>
<evidence type="ECO:0008006" key="10">
    <source>
        <dbReference type="Google" id="ProtNLM"/>
    </source>
</evidence>
<dbReference type="Proteomes" id="UP001283361">
    <property type="component" value="Unassembled WGS sequence"/>
</dbReference>
<evidence type="ECO:0000256" key="5">
    <source>
        <dbReference type="ARBA" id="ARBA00022989"/>
    </source>
</evidence>
<keyword evidence="9" id="KW-1185">Reference proteome</keyword>
<evidence type="ECO:0000256" key="3">
    <source>
        <dbReference type="ARBA" id="ARBA00022692"/>
    </source>
</evidence>
<dbReference type="PANTHER" id="PTHR12906:SF0">
    <property type="entry name" value="GEL COMPLEX SUBUNIT OPTI"/>
    <property type="match status" value="1"/>
</dbReference>
<dbReference type="PANTHER" id="PTHR12906">
    <property type="entry name" value="PROTEIN C20ORF24 RAB5-INTERACTING PROTEIN"/>
    <property type="match status" value="1"/>
</dbReference>
<keyword evidence="5 7" id="KW-1133">Transmembrane helix</keyword>
<sequence length="126" mass="14332">MANHPAKKVKSDGEGVQSTQSLFAKAIQPEYQWSDKDEFLDVIYWMRQIMGLVLGLLWGFIPMKGFVGLALFFLVNVAIVYLYYSSFQKVDEEEYGGASEILKEGLMTSFSSFLVSWIILYSALYS</sequence>
<accession>A0AAE0YZQ6</accession>
<comment type="similarity">
    <text evidence="2">Belongs to the EMC6 family.</text>
</comment>
<comment type="subcellular location">
    <subcellularLocation>
        <location evidence="1">Endoplasmic reticulum membrane</location>
        <topology evidence="1">Multi-pass membrane protein</topology>
    </subcellularLocation>
</comment>
<dbReference type="EMBL" id="JAWDGP010005047">
    <property type="protein sequence ID" value="KAK3760072.1"/>
    <property type="molecule type" value="Genomic_DNA"/>
</dbReference>
<gene>
    <name evidence="8" type="ORF">RRG08_064742</name>
</gene>
<name>A0AAE0YZQ6_9GAST</name>
<proteinExistence type="inferred from homology"/>
<dbReference type="GO" id="GO:0097250">
    <property type="term" value="P:mitochondrial respirasome assembly"/>
    <property type="evidence" value="ECO:0007669"/>
    <property type="project" value="InterPro"/>
</dbReference>
<dbReference type="InterPro" id="IPR010742">
    <property type="entry name" value="RCAF1"/>
</dbReference>
<evidence type="ECO:0000313" key="9">
    <source>
        <dbReference type="Proteomes" id="UP001283361"/>
    </source>
</evidence>
<reference evidence="8" key="1">
    <citation type="journal article" date="2023" name="G3 (Bethesda)">
        <title>A reference genome for the long-term kleptoplast-retaining sea slug Elysia crispata morphotype clarki.</title>
        <authorList>
            <person name="Eastman K.E."/>
            <person name="Pendleton A.L."/>
            <person name="Shaikh M.A."/>
            <person name="Suttiyut T."/>
            <person name="Ogas R."/>
            <person name="Tomko P."/>
            <person name="Gavelis G."/>
            <person name="Widhalm J.R."/>
            <person name="Wisecaver J.H."/>
        </authorList>
    </citation>
    <scope>NUCLEOTIDE SEQUENCE</scope>
    <source>
        <strain evidence="8">ECLA1</strain>
    </source>
</reference>
<keyword evidence="3 7" id="KW-0812">Transmembrane</keyword>
<organism evidence="8 9">
    <name type="scientific">Elysia crispata</name>
    <name type="common">lettuce slug</name>
    <dbReference type="NCBI Taxonomy" id="231223"/>
    <lineage>
        <taxon>Eukaryota</taxon>
        <taxon>Metazoa</taxon>
        <taxon>Spiralia</taxon>
        <taxon>Lophotrochozoa</taxon>
        <taxon>Mollusca</taxon>
        <taxon>Gastropoda</taxon>
        <taxon>Heterobranchia</taxon>
        <taxon>Euthyneura</taxon>
        <taxon>Panpulmonata</taxon>
        <taxon>Sacoglossa</taxon>
        <taxon>Placobranchoidea</taxon>
        <taxon>Plakobranchidae</taxon>
        <taxon>Elysia</taxon>
    </lineage>
</organism>
<keyword evidence="4" id="KW-0256">Endoplasmic reticulum</keyword>
<dbReference type="GO" id="GO:0005789">
    <property type="term" value="C:endoplasmic reticulum membrane"/>
    <property type="evidence" value="ECO:0007669"/>
    <property type="project" value="UniProtKB-SubCell"/>
</dbReference>
<dbReference type="Pfam" id="PF07019">
    <property type="entry name" value="EMC6"/>
    <property type="match status" value="1"/>
</dbReference>
<evidence type="ECO:0000256" key="7">
    <source>
        <dbReference type="SAM" id="Phobius"/>
    </source>
</evidence>
<feature type="transmembrane region" description="Helical" evidence="7">
    <location>
        <begin position="42"/>
        <end position="60"/>
    </location>
</feature>
<feature type="transmembrane region" description="Helical" evidence="7">
    <location>
        <begin position="105"/>
        <end position="124"/>
    </location>
</feature>
<protein>
    <recommendedName>
        <fullName evidence="10">Rab5-interacting protein</fullName>
    </recommendedName>
</protein>
<feature type="transmembrane region" description="Helical" evidence="7">
    <location>
        <begin position="66"/>
        <end position="84"/>
    </location>
</feature>
<evidence type="ECO:0000256" key="6">
    <source>
        <dbReference type="ARBA" id="ARBA00023136"/>
    </source>
</evidence>